<dbReference type="Gene3D" id="3.40.50.150">
    <property type="entry name" value="Vaccinia Virus protein VP39"/>
    <property type="match status" value="1"/>
</dbReference>
<dbReference type="InterPro" id="IPR041698">
    <property type="entry name" value="Methyltransf_25"/>
</dbReference>
<reference evidence="4 5" key="1">
    <citation type="submission" date="2024-09" db="EMBL/GenBank/DDBJ databases">
        <authorList>
            <person name="Sun Q."/>
            <person name="Mori K."/>
        </authorList>
    </citation>
    <scope>NUCLEOTIDE SEQUENCE [LARGE SCALE GENOMIC DNA]</scope>
    <source>
        <strain evidence="4 5">CCM 8545</strain>
    </source>
</reference>
<dbReference type="Pfam" id="PF13649">
    <property type="entry name" value="Methyltransf_25"/>
    <property type="match status" value="1"/>
</dbReference>
<comment type="caution">
    <text evidence="4">The sequence shown here is derived from an EMBL/GenBank/DDBJ whole genome shotgun (WGS) entry which is preliminary data.</text>
</comment>
<sequence>MTNNYYEQFAEDFIKNTISVDMSELYKPFLVNLPEGALILDAGCGSGRDSLAFKKLGYKVTSIDASETMARFATKIVGDEVYCLSFKNINFEKTFDGIWACASLLHVPKNELVSILKKLSNALKINGIMYMSFKYGFTERNSCDGRFFLDLDEKLSTELITQIDILSIHSIWVTEDKRSDKKDSKWINILVTRNQ</sequence>
<protein>
    <submittedName>
        <fullName evidence="4">Class I SAM-dependent methyltransferase</fullName>
        <ecNumber evidence="4">2.1.1.222</ecNumber>
        <ecNumber evidence="4">2.1.1.64</ecNumber>
    </submittedName>
</protein>
<evidence type="ECO:0000256" key="2">
    <source>
        <dbReference type="ARBA" id="ARBA00022679"/>
    </source>
</evidence>
<keyword evidence="2 4" id="KW-0808">Transferase</keyword>
<dbReference type="GO" id="GO:0061542">
    <property type="term" value="F:3-demethylubiquinol 3-O-methyltransferase activity"/>
    <property type="evidence" value="ECO:0007669"/>
    <property type="project" value="UniProtKB-EC"/>
</dbReference>
<accession>A0ABV6CG30</accession>
<dbReference type="RefSeq" id="WP_385877595.1">
    <property type="nucleotide sequence ID" value="NZ_JBHLXE010000101.1"/>
</dbReference>
<dbReference type="InterPro" id="IPR029063">
    <property type="entry name" value="SAM-dependent_MTases_sf"/>
</dbReference>
<dbReference type="Proteomes" id="UP001589758">
    <property type="component" value="Unassembled WGS sequence"/>
</dbReference>
<evidence type="ECO:0000313" key="4">
    <source>
        <dbReference type="EMBL" id="MFC0180476.1"/>
    </source>
</evidence>
<evidence type="ECO:0000259" key="3">
    <source>
        <dbReference type="Pfam" id="PF13649"/>
    </source>
</evidence>
<evidence type="ECO:0000256" key="1">
    <source>
        <dbReference type="ARBA" id="ARBA00022603"/>
    </source>
</evidence>
<dbReference type="PANTHER" id="PTHR43861:SF1">
    <property type="entry name" value="TRANS-ACONITATE 2-METHYLTRANSFERASE"/>
    <property type="match status" value="1"/>
</dbReference>
<evidence type="ECO:0000313" key="5">
    <source>
        <dbReference type="Proteomes" id="UP001589758"/>
    </source>
</evidence>
<dbReference type="GO" id="GO:0102208">
    <property type="term" value="F:2-polyprenyl-6-hydroxyphenol methylase activity"/>
    <property type="evidence" value="ECO:0007669"/>
    <property type="project" value="UniProtKB-EC"/>
</dbReference>
<dbReference type="EC" id="2.1.1.64" evidence="4"/>
<dbReference type="PANTHER" id="PTHR43861">
    <property type="entry name" value="TRANS-ACONITATE 2-METHYLTRANSFERASE-RELATED"/>
    <property type="match status" value="1"/>
</dbReference>
<gene>
    <name evidence="4" type="ORF">ACFFIT_10350</name>
</gene>
<keyword evidence="5" id="KW-1185">Reference proteome</keyword>
<dbReference type="EMBL" id="JBHLXE010000101">
    <property type="protein sequence ID" value="MFC0180476.1"/>
    <property type="molecule type" value="Genomic_DNA"/>
</dbReference>
<proteinExistence type="predicted"/>
<name>A0ABV6CG30_9GAMM</name>
<feature type="domain" description="Methyltransferase" evidence="3">
    <location>
        <begin position="39"/>
        <end position="127"/>
    </location>
</feature>
<organism evidence="4 5">
    <name type="scientific">Thorsellia kenyensis</name>
    <dbReference type="NCBI Taxonomy" id="1549888"/>
    <lineage>
        <taxon>Bacteria</taxon>
        <taxon>Pseudomonadati</taxon>
        <taxon>Pseudomonadota</taxon>
        <taxon>Gammaproteobacteria</taxon>
        <taxon>Enterobacterales</taxon>
        <taxon>Thorselliaceae</taxon>
        <taxon>Thorsellia</taxon>
    </lineage>
</organism>
<dbReference type="EC" id="2.1.1.222" evidence="4"/>
<dbReference type="CDD" id="cd02440">
    <property type="entry name" value="AdoMet_MTases"/>
    <property type="match status" value="1"/>
</dbReference>
<dbReference type="SUPFAM" id="SSF53335">
    <property type="entry name" value="S-adenosyl-L-methionine-dependent methyltransferases"/>
    <property type="match status" value="1"/>
</dbReference>
<dbReference type="GO" id="GO:0032259">
    <property type="term" value="P:methylation"/>
    <property type="evidence" value="ECO:0007669"/>
    <property type="project" value="UniProtKB-KW"/>
</dbReference>
<keyword evidence="1 4" id="KW-0489">Methyltransferase</keyword>